<sequence>MGKLPKKTRNPGVGVDFKRVKHKVGKKLPKAKNETDTDFTSKSINLPSQAVREDRSGVAVNYQNLTLKELLNQTSHHNDKSRKHSLVGLADLFGRHPEQLRLHAGQVLGTLAERIVDGDSAVRAEMRGLLGGSVLPVLGPDAVRPFMPVIMAHVCGVAATFPATMPPVKPSAAVAEALSRLNLQSAQLLGRFLPLAQAASAAVSGGGAAADMSWIPSLVGFYVDVLERGILLPAAPGVLSDAPAAGGGGGPAAGGGGLTAGGSDAVLAAVGAAVRCLDSAAAQRLMAAVASYAGRQPPRSPARLAALRMQHGLLKAALAGSSMCTFLADTLQPQLAPLFATQLPPKAAKAALAKRAAAAAGGTAVSAGSAAAAAAAEPEGGVLVVLPGVVRALPEEVAALAVDLLYHTGPLGAPLLKPLAAALSSTALPPRLSLRLLSVALARLRDSPDPALAASWLLTLLFGPQHGQAVLAPDGGDLTAPPQRQRELVDAAARGVGELGGAGPLLRVLQPQLLGLPLGDAASAGAPAARLQRYSCVRLCAAALAEPGGGGGGGAGGGGEGAVPADLMQRLPAAAALCGVELGIEAAEAEAASAAAGAGPVPGGGGGAVGAAQGPVLQLLTERPSLVTPALQFLAASLQQRVGNGTGRDAGSGGDGGPAAAPSGGLGRLPLHAAALAALRLAAAAVKQQPVRLALVAGTEREALVAAVNGLAAAVRELPAAAGSDAGACVLESQRLAQTLADLYTAAA</sequence>
<proteinExistence type="predicted"/>
<evidence type="ECO:0008006" key="4">
    <source>
        <dbReference type="Google" id="ProtNLM"/>
    </source>
</evidence>
<dbReference type="OrthoDB" id="361362at2759"/>
<dbReference type="STRING" id="33097.A0A150G080"/>
<dbReference type="EMBL" id="LSYV01000097">
    <property type="protein sequence ID" value="KXZ43238.1"/>
    <property type="molecule type" value="Genomic_DNA"/>
</dbReference>
<dbReference type="PANTHER" id="PTHR16056:SF2">
    <property type="entry name" value="TESTIS-EXPRESSED PROTEIN 10"/>
    <property type="match status" value="1"/>
</dbReference>
<evidence type="ECO:0000313" key="2">
    <source>
        <dbReference type="EMBL" id="KXZ43238.1"/>
    </source>
</evidence>
<accession>A0A150G080</accession>
<dbReference type="GO" id="GO:0005634">
    <property type="term" value="C:nucleus"/>
    <property type="evidence" value="ECO:0007669"/>
    <property type="project" value="TreeGrafter"/>
</dbReference>
<dbReference type="InterPro" id="IPR011989">
    <property type="entry name" value="ARM-like"/>
</dbReference>
<dbReference type="PANTHER" id="PTHR16056">
    <property type="entry name" value="REGULATOR OF MICROTUBULE DYNAMICS PROTEIN"/>
    <property type="match status" value="1"/>
</dbReference>
<comment type="caution">
    <text evidence="2">The sequence shown here is derived from an EMBL/GenBank/DDBJ whole genome shotgun (WGS) entry which is preliminary data.</text>
</comment>
<evidence type="ECO:0000313" key="3">
    <source>
        <dbReference type="Proteomes" id="UP000075714"/>
    </source>
</evidence>
<dbReference type="Proteomes" id="UP000075714">
    <property type="component" value="Unassembled WGS sequence"/>
</dbReference>
<name>A0A150G080_GONPE</name>
<gene>
    <name evidence="2" type="ORF">GPECTOR_96g704</name>
</gene>
<reference evidence="3" key="1">
    <citation type="journal article" date="2016" name="Nat. Commun.">
        <title>The Gonium pectorale genome demonstrates co-option of cell cycle regulation during the evolution of multicellularity.</title>
        <authorList>
            <person name="Hanschen E.R."/>
            <person name="Marriage T.N."/>
            <person name="Ferris P.J."/>
            <person name="Hamaji T."/>
            <person name="Toyoda A."/>
            <person name="Fujiyama A."/>
            <person name="Neme R."/>
            <person name="Noguchi H."/>
            <person name="Minakuchi Y."/>
            <person name="Suzuki M."/>
            <person name="Kawai-Toyooka H."/>
            <person name="Smith D.R."/>
            <person name="Sparks H."/>
            <person name="Anderson J."/>
            <person name="Bakaric R."/>
            <person name="Luria V."/>
            <person name="Karger A."/>
            <person name="Kirschner M.W."/>
            <person name="Durand P.M."/>
            <person name="Michod R.E."/>
            <person name="Nozaki H."/>
            <person name="Olson B.J."/>
        </authorList>
    </citation>
    <scope>NUCLEOTIDE SEQUENCE [LARGE SCALE GENOMIC DNA]</scope>
    <source>
        <strain evidence="3">NIES-2863</strain>
    </source>
</reference>
<keyword evidence="3" id="KW-1185">Reference proteome</keyword>
<feature type="compositionally biased region" description="Gly residues" evidence="1">
    <location>
        <begin position="644"/>
        <end position="657"/>
    </location>
</feature>
<evidence type="ECO:0000256" key="1">
    <source>
        <dbReference type="SAM" id="MobiDB-lite"/>
    </source>
</evidence>
<dbReference type="AlphaFoldDB" id="A0A150G080"/>
<organism evidence="2 3">
    <name type="scientific">Gonium pectorale</name>
    <name type="common">Green alga</name>
    <dbReference type="NCBI Taxonomy" id="33097"/>
    <lineage>
        <taxon>Eukaryota</taxon>
        <taxon>Viridiplantae</taxon>
        <taxon>Chlorophyta</taxon>
        <taxon>core chlorophytes</taxon>
        <taxon>Chlorophyceae</taxon>
        <taxon>CS clade</taxon>
        <taxon>Chlamydomonadales</taxon>
        <taxon>Volvocaceae</taxon>
        <taxon>Gonium</taxon>
    </lineage>
</organism>
<dbReference type="Gene3D" id="1.25.10.10">
    <property type="entry name" value="Leucine-rich Repeat Variant"/>
    <property type="match status" value="1"/>
</dbReference>
<feature type="region of interest" description="Disordered" evidence="1">
    <location>
        <begin position="644"/>
        <end position="663"/>
    </location>
</feature>
<protein>
    <recommendedName>
        <fullName evidence="4">Pre-rRNA-processing protein Ipi1 N-terminal domain-containing protein</fullName>
    </recommendedName>
</protein>